<accession>A0A2T0S9C3</accession>
<feature type="transmembrane region" description="Helical" evidence="2">
    <location>
        <begin position="6"/>
        <end position="31"/>
    </location>
</feature>
<evidence type="ECO:0000256" key="1">
    <source>
        <dbReference type="SAM" id="MobiDB-lite"/>
    </source>
</evidence>
<dbReference type="Proteomes" id="UP000239209">
    <property type="component" value="Unassembled WGS sequence"/>
</dbReference>
<keyword evidence="4" id="KW-1185">Reference proteome</keyword>
<gene>
    <name evidence="3" type="ORF">CLV70_105206</name>
</gene>
<feature type="compositionally biased region" description="Basic and acidic residues" evidence="1">
    <location>
        <begin position="116"/>
        <end position="129"/>
    </location>
</feature>
<evidence type="ECO:0000313" key="4">
    <source>
        <dbReference type="Proteomes" id="UP000239209"/>
    </source>
</evidence>
<sequence>MLLVAAGWAAAAVLAVLVGITAIGLIGAGLITTGERPRTEAQVARDLANLPSGPAGPRASSPPASEGVGEAPGAGRTLLTRGGTVVARCVAGRAEIVAMSPAPGYALHEQDDDEGEFRSTSDGHDRDEFDVVCTGDRPALVSRAGD</sequence>
<feature type="region of interest" description="Disordered" evidence="1">
    <location>
        <begin position="44"/>
        <end position="77"/>
    </location>
</feature>
<comment type="caution">
    <text evidence="3">The sequence shown here is derived from an EMBL/GenBank/DDBJ whole genome shotgun (WGS) entry which is preliminary data.</text>
</comment>
<keyword evidence="2" id="KW-0472">Membrane</keyword>
<keyword evidence="2" id="KW-1133">Transmembrane helix</keyword>
<organism evidence="3 4">
    <name type="scientific">Pseudosporangium ferrugineum</name>
    <dbReference type="NCBI Taxonomy" id="439699"/>
    <lineage>
        <taxon>Bacteria</taxon>
        <taxon>Bacillati</taxon>
        <taxon>Actinomycetota</taxon>
        <taxon>Actinomycetes</taxon>
        <taxon>Micromonosporales</taxon>
        <taxon>Micromonosporaceae</taxon>
        <taxon>Pseudosporangium</taxon>
    </lineage>
</organism>
<feature type="region of interest" description="Disordered" evidence="1">
    <location>
        <begin position="101"/>
        <end position="146"/>
    </location>
</feature>
<dbReference type="EMBL" id="PVZG01000005">
    <property type="protein sequence ID" value="PRY30037.1"/>
    <property type="molecule type" value="Genomic_DNA"/>
</dbReference>
<protein>
    <recommendedName>
        <fullName evidence="5">Septum formation initiator</fullName>
    </recommendedName>
</protein>
<feature type="compositionally biased region" description="Low complexity" evidence="1">
    <location>
        <begin position="51"/>
        <end position="67"/>
    </location>
</feature>
<evidence type="ECO:0000313" key="3">
    <source>
        <dbReference type="EMBL" id="PRY30037.1"/>
    </source>
</evidence>
<proteinExistence type="predicted"/>
<reference evidence="3 4" key="1">
    <citation type="submission" date="2018-03" db="EMBL/GenBank/DDBJ databases">
        <title>Genomic Encyclopedia of Archaeal and Bacterial Type Strains, Phase II (KMG-II): from individual species to whole genera.</title>
        <authorList>
            <person name="Goeker M."/>
        </authorList>
    </citation>
    <scope>NUCLEOTIDE SEQUENCE [LARGE SCALE GENOMIC DNA]</scope>
    <source>
        <strain evidence="3 4">DSM 45348</strain>
    </source>
</reference>
<evidence type="ECO:0008006" key="5">
    <source>
        <dbReference type="Google" id="ProtNLM"/>
    </source>
</evidence>
<evidence type="ECO:0000256" key="2">
    <source>
        <dbReference type="SAM" id="Phobius"/>
    </source>
</evidence>
<dbReference type="AlphaFoldDB" id="A0A2T0S9C3"/>
<keyword evidence="2" id="KW-0812">Transmembrane</keyword>
<name>A0A2T0S9C3_9ACTN</name>